<sequence length="353" mass="40163">MASGVGKQLRSKFVRPSAMGPMWELLGSSTRTTEVLKEERILTPFAKRAHSPSLLVRGIRVPIRSMCWLGMERLPNKSFSQLASLTLSWGLRQLYLSLPKSVGPTTTRGYNTRTNEISLSLTFWRQKPVSPARAHRVDPVEHPLRVFLWGLVLDWEAYKRGYSNRIKGLPVLYKEKGSPKGSTQGSYFEAISGVFPYPNGSCKKIGFHIELQIYAIGIGWFLLALPPKNRTCEFPRIRLKWRRRASSCWERNESFALGKRFAVAKLTASLSPRAKLRPRLLVASGRLIPSPEIQVSTGKDLLIPRGRAGLEASYLSPISPPFLLRDLDHLLSGDKERPHSRRRYKHRLQEWHT</sequence>
<evidence type="ECO:0000313" key="2">
    <source>
        <dbReference type="Proteomes" id="UP001367508"/>
    </source>
</evidence>
<organism evidence="1 2">
    <name type="scientific">Canavalia gladiata</name>
    <name type="common">Sword bean</name>
    <name type="synonym">Dolichos gladiatus</name>
    <dbReference type="NCBI Taxonomy" id="3824"/>
    <lineage>
        <taxon>Eukaryota</taxon>
        <taxon>Viridiplantae</taxon>
        <taxon>Streptophyta</taxon>
        <taxon>Embryophyta</taxon>
        <taxon>Tracheophyta</taxon>
        <taxon>Spermatophyta</taxon>
        <taxon>Magnoliopsida</taxon>
        <taxon>eudicotyledons</taxon>
        <taxon>Gunneridae</taxon>
        <taxon>Pentapetalae</taxon>
        <taxon>rosids</taxon>
        <taxon>fabids</taxon>
        <taxon>Fabales</taxon>
        <taxon>Fabaceae</taxon>
        <taxon>Papilionoideae</taxon>
        <taxon>50 kb inversion clade</taxon>
        <taxon>NPAAA clade</taxon>
        <taxon>indigoferoid/millettioid clade</taxon>
        <taxon>Phaseoleae</taxon>
        <taxon>Canavalia</taxon>
    </lineage>
</organism>
<gene>
    <name evidence="1" type="ORF">VNO77_47138</name>
</gene>
<dbReference type="EMBL" id="JAYMYQ010000031">
    <property type="protein sequence ID" value="KAK7298226.1"/>
    <property type="molecule type" value="Genomic_DNA"/>
</dbReference>
<dbReference type="Proteomes" id="UP001367508">
    <property type="component" value="Unassembled WGS sequence"/>
</dbReference>
<comment type="caution">
    <text evidence="1">The sequence shown here is derived from an EMBL/GenBank/DDBJ whole genome shotgun (WGS) entry which is preliminary data.</text>
</comment>
<proteinExistence type="predicted"/>
<name>A0AAN9JHA4_CANGL</name>
<protein>
    <submittedName>
        <fullName evidence="1">Uncharacterized protein</fullName>
    </submittedName>
</protein>
<keyword evidence="2" id="KW-1185">Reference proteome</keyword>
<accession>A0AAN9JHA4</accession>
<reference evidence="1 2" key="1">
    <citation type="submission" date="2024-01" db="EMBL/GenBank/DDBJ databases">
        <title>The genomes of 5 underutilized Papilionoideae crops provide insights into root nodulation and disease resistanc.</title>
        <authorList>
            <person name="Jiang F."/>
        </authorList>
    </citation>
    <scope>NUCLEOTIDE SEQUENCE [LARGE SCALE GENOMIC DNA]</scope>
    <source>
        <strain evidence="1">LVBAO_FW01</strain>
        <tissue evidence="1">Leaves</tissue>
    </source>
</reference>
<dbReference type="AlphaFoldDB" id="A0AAN9JHA4"/>
<evidence type="ECO:0000313" key="1">
    <source>
        <dbReference type="EMBL" id="KAK7298226.1"/>
    </source>
</evidence>